<dbReference type="Proteomes" id="UP001152888">
    <property type="component" value="Unassembled WGS sequence"/>
</dbReference>
<organism evidence="2 3">
    <name type="scientific">Acanthoscelides obtectus</name>
    <name type="common">Bean weevil</name>
    <name type="synonym">Bruchus obtectus</name>
    <dbReference type="NCBI Taxonomy" id="200917"/>
    <lineage>
        <taxon>Eukaryota</taxon>
        <taxon>Metazoa</taxon>
        <taxon>Ecdysozoa</taxon>
        <taxon>Arthropoda</taxon>
        <taxon>Hexapoda</taxon>
        <taxon>Insecta</taxon>
        <taxon>Pterygota</taxon>
        <taxon>Neoptera</taxon>
        <taxon>Endopterygota</taxon>
        <taxon>Coleoptera</taxon>
        <taxon>Polyphaga</taxon>
        <taxon>Cucujiformia</taxon>
        <taxon>Chrysomeloidea</taxon>
        <taxon>Chrysomelidae</taxon>
        <taxon>Bruchinae</taxon>
        <taxon>Bruchini</taxon>
        <taxon>Acanthoscelides</taxon>
    </lineage>
</organism>
<evidence type="ECO:0000313" key="2">
    <source>
        <dbReference type="EMBL" id="CAH1974486.1"/>
    </source>
</evidence>
<evidence type="ECO:0000313" key="3">
    <source>
        <dbReference type="Proteomes" id="UP001152888"/>
    </source>
</evidence>
<protein>
    <submittedName>
        <fullName evidence="2">Uncharacterized protein</fullName>
    </submittedName>
</protein>
<feature type="region of interest" description="Disordered" evidence="1">
    <location>
        <begin position="58"/>
        <end position="97"/>
    </location>
</feature>
<gene>
    <name evidence="2" type="ORF">ACAOBT_LOCUS11128</name>
</gene>
<sequence>MEHLNFEAIEKNDFMRLKLKLHYHLSVNKCQNGAQGNTDNTPEVPNKFVAPKLKDVKVPAKKNQAKKKGGSKRNISHDVEWTPPRHFGKSGNCKTKV</sequence>
<keyword evidence="3" id="KW-1185">Reference proteome</keyword>
<dbReference type="AlphaFoldDB" id="A0A9P0KFD6"/>
<name>A0A9P0KFD6_ACAOB</name>
<proteinExistence type="predicted"/>
<feature type="compositionally biased region" description="Basic residues" evidence="1">
    <location>
        <begin position="59"/>
        <end position="71"/>
    </location>
</feature>
<evidence type="ECO:0000256" key="1">
    <source>
        <dbReference type="SAM" id="MobiDB-lite"/>
    </source>
</evidence>
<accession>A0A9P0KFD6</accession>
<reference evidence="2" key="1">
    <citation type="submission" date="2022-03" db="EMBL/GenBank/DDBJ databases">
        <authorList>
            <person name="Sayadi A."/>
        </authorList>
    </citation>
    <scope>NUCLEOTIDE SEQUENCE</scope>
</reference>
<dbReference type="EMBL" id="CAKOFQ010006825">
    <property type="protein sequence ID" value="CAH1974486.1"/>
    <property type="molecule type" value="Genomic_DNA"/>
</dbReference>
<comment type="caution">
    <text evidence="2">The sequence shown here is derived from an EMBL/GenBank/DDBJ whole genome shotgun (WGS) entry which is preliminary data.</text>
</comment>